<name>A0A8J3RBA4_9ACTN</name>
<gene>
    <name evidence="1" type="ORF">Mth01_29570</name>
</gene>
<dbReference type="EMBL" id="BOOG01000024">
    <property type="protein sequence ID" value="GIH70704.1"/>
    <property type="molecule type" value="Genomic_DNA"/>
</dbReference>
<dbReference type="AlphaFoldDB" id="A0A8J3RBA4"/>
<evidence type="ECO:0000313" key="1">
    <source>
        <dbReference type="EMBL" id="GIH70704.1"/>
    </source>
</evidence>
<sequence length="103" mass="11547">MTLSESGTAIEKLRAELAALGVHEAYEIGDGVTLSVWIGLVVSFREDLYRWREGTVKHRHLGSDPGGCAIRVARRYAELKADVPPWWEELARVLRGDPAEEYP</sequence>
<evidence type="ECO:0000313" key="2">
    <source>
        <dbReference type="Proteomes" id="UP000610966"/>
    </source>
</evidence>
<proteinExistence type="predicted"/>
<dbReference type="Proteomes" id="UP000610966">
    <property type="component" value="Unassembled WGS sequence"/>
</dbReference>
<protein>
    <submittedName>
        <fullName evidence="1">Uncharacterized protein</fullName>
    </submittedName>
</protein>
<comment type="caution">
    <text evidence="1">The sequence shown here is derived from an EMBL/GenBank/DDBJ whole genome shotgun (WGS) entry which is preliminary data.</text>
</comment>
<dbReference type="RefSeq" id="WP_239089666.1">
    <property type="nucleotide sequence ID" value="NZ_BOOG01000024.1"/>
</dbReference>
<accession>A0A8J3RBA4</accession>
<keyword evidence="2" id="KW-1185">Reference proteome</keyword>
<reference evidence="1" key="1">
    <citation type="submission" date="2021-01" db="EMBL/GenBank/DDBJ databases">
        <title>Whole genome shotgun sequence of Sphaerimonospora thailandensis NBRC 107569.</title>
        <authorList>
            <person name="Komaki H."/>
            <person name="Tamura T."/>
        </authorList>
    </citation>
    <scope>NUCLEOTIDE SEQUENCE</scope>
    <source>
        <strain evidence="1">NBRC 107569</strain>
    </source>
</reference>
<organism evidence="1 2">
    <name type="scientific">Sphaerimonospora thailandensis</name>
    <dbReference type="NCBI Taxonomy" id="795644"/>
    <lineage>
        <taxon>Bacteria</taxon>
        <taxon>Bacillati</taxon>
        <taxon>Actinomycetota</taxon>
        <taxon>Actinomycetes</taxon>
        <taxon>Streptosporangiales</taxon>
        <taxon>Streptosporangiaceae</taxon>
        <taxon>Sphaerimonospora</taxon>
    </lineage>
</organism>